<gene>
    <name evidence="2" type="primary">Dsim\GD17747</name>
    <name evidence="2" type="ORF">Dsim_GD17747</name>
</gene>
<accession>B4NVX3</accession>
<feature type="compositionally biased region" description="Acidic residues" evidence="1">
    <location>
        <begin position="1"/>
        <end position="15"/>
    </location>
</feature>
<dbReference type="STRING" id="7240.B4NVX3"/>
<feature type="compositionally biased region" description="Polar residues" evidence="1">
    <location>
        <begin position="17"/>
        <end position="27"/>
    </location>
</feature>
<feature type="region of interest" description="Disordered" evidence="1">
    <location>
        <begin position="1"/>
        <end position="27"/>
    </location>
</feature>
<keyword evidence="3" id="KW-1185">Reference proteome</keyword>
<dbReference type="Proteomes" id="UP000000304">
    <property type="component" value="Unassembled WGS sequence"/>
</dbReference>
<name>B4NVX3_DROSI</name>
<evidence type="ECO:0000313" key="2">
    <source>
        <dbReference type="EMBL" id="EDX16218.1"/>
    </source>
</evidence>
<evidence type="ECO:0000313" key="3">
    <source>
        <dbReference type="Proteomes" id="UP000000304"/>
    </source>
</evidence>
<evidence type="ECO:0000256" key="1">
    <source>
        <dbReference type="SAM" id="MobiDB-lite"/>
    </source>
</evidence>
<dbReference type="EMBL" id="CH990174">
    <property type="protein sequence ID" value="EDX16218.1"/>
    <property type="molecule type" value="Genomic_DNA"/>
</dbReference>
<dbReference type="AlphaFoldDB" id="B4NVX3"/>
<dbReference type="HOGENOM" id="CLU_146935_0_0_1"/>
<dbReference type="Bgee" id="FBgn0195761">
    <property type="expression patterns" value="Expressed in adult organism and 3 other cell types or tissues"/>
</dbReference>
<organism evidence="2 3">
    <name type="scientific">Drosophila simulans</name>
    <name type="common">Fruit fly</name>
    <dbReference type="NCBI Taxonomy" id="7240"/>
    <lineage>
        <taxon>Eukaryota</taxon>
        <taxon>Metazoa</taxon>
        <taxon>Ecdysozoa</taxon>
        <taxon>Arthropoda</taxon>
        <taxon>Hexapoda</taxon>
        <taxon>Insecta</taxon>
        <taxon>Pterygota</taxon>
        <taxon>Neoptera</taxon>
        <taxon>Endopterygota</taxon>
        <taxon>Diptera</taxon>
        <taxon>Brachycera</taxon>
        <taxon>Muscomorpha</taxon>
        <taxon>Ephydroidea</taxon>
        <taxon>Drosophilidae</taxon>
        <taxon>Drosophila</taxon>
        <taxon>Sophophora</taxon>
    </lineage>
</organism>
<sequence>MIDPSSSEEEGEDDSVPNVSSKGRLTNATKGTSAVSIIGGSAGSVVESNIPISGSNTDLIGNQRQSNISSICKRNDVGNIGVTALGSTSNKNEQICGSRADTGNLEVPSNGIPRLVTFIQCIIFKHITKTISVHCVRFLNNALFFMGLF</sequence>
<proteinExistence type="predicted"/>
<reference evidence="2 3" key="1">
    <citation type="journal article" date="2007" name="Nature">
        <title>Evolution of genes and genomes on the Drosophila phylogeny.</title>
        <authorList>
            <consortium name="Drosophila 12 Genomes Consortium"/>
            <person name="Clark A.G."/>
            <person name="Eisen M.B."/>
            <person name="Smith D.R."/>
            <person name="Bergman C.M."/>
            <person name="Oliver B."/>
            <person name="Markow T.A."/>
            <person name="Kaufman T.C."/>
            <person name="Kellis M."/>
            <person name="Gelbart W."/>
            <person name="Iyer V.N."/>
            <person name="Pollard D.A."/>
            <person name="Sackton T.B."/>
            <person name="Larracuente A.M."/>
            <person name="Singh N.D."/>
            <person name="Abad J.P."/>
            <person name="Abt D.N."/>
            <person name="Adryan B."/>
            <person name="Aguade M."/>
            <person name="Akashi H."/>
            <person name="Anderson W.W."/>
            <person name="Aquadro C.F."/>
            <person name="Ardell D.H."/>
            <person name="Arguello R."/>
            <person name="Artieri C.G."/>
            <person name="Barbash D.A."/>
            <person name="Barker D."/>
            <person name="Barsanti P."/>
            <person name="Batterham P."/>
            <person name="Batzoglou S."/>
            <person name="Begun D."/>
            <person name="Bhutkar A."/>
            <person name="Blanco E."/>
            <person name="Bosak S.A."/>
            <person name="Bradley R.K."/>
            <person name="Brand A.D."/>
            <person name="Brent M.R."/>
            <person name="Brooks A.N."/>
            <person name="Brown R.H."/>
            <person name="Butlin R.K."/>
            <person name="Caggese C."/>
            <person name="Calvi B.R."/>
            <person name="Bernardo de Carvalho A."/>
            <person name="Caspi A."/>
            <person name="Castrezana S."/>
            <person name="Celniker S.E."/>
            <person name="Chang J.L."/>
            <person name="Chapple C."/>
            <person name="Chatterji S."/>
            <person name="Chinwalla A."/>
            <person name="Civetta A."/>
            <person name="Clifton S.W."/>
            <person name="Comeron J.M."/>
            <person name="Costello J.C."/>
            <person name="Coyne J.A."/>
            <person name="Daub J."/>
            <person name="David R.G."/>
            <person name="Delcher A.L."/>
            <person name="Delehaunty K."/>
            <person name="Do C.B."/>
            <person name="Ebling H."/>
            <person name="Edwards K."/>
            <person name="Eickbush T."/>
            <person name="Evans J.D."/>
            <person name="Filipski A."/>
            <person name="Findeiss S."/>
            <person name="Freyhult E."/>
            <person name="Fulton L."/>
            <person name="Fulton R."/>
            <person name="Garcia A.C."/>
            <person name="Gardiner A."/>
            <person name="Garfield D.A."/>
            <person name="Garvin B.E."/>
            <person name="Gibson G."/>
            <person name="Gilbert D."/>
            <person name="Gnerre S."/>
            <person name="Godfrey J."/>
            <person name="Good R."/>
            <person name="Gotea V."/>
            <person name="Gravely B."/>
            <person name="Greenberg A.J."/>
            <person name="Griffiths-Jones S."/>
            <person name="Gross S."/>
            <person name="Guigo R."/>
            <person name="Gustafson E.A."/>
            <person name="Haerty W."/>
            <person name="Hahn M.W."/>
            <person name="Halligan D.L."/>
            <person name="Halpern A.L."/>
            <person name="Halter G.M."/>
            <person name="Han M.V."/>
            <person name="Heger A."/>
            <person name="Hillier L."/>
            <person name="Hinrichs A.S."/>
            <person name="Holmes I."/>
            <person name="Hoskins R.A."/>
            <person name="Hubisz M.J."/>
            <person name="Hultmark D."/>
            <person name="Huntley M.A."/>
            <person name="Jaffe D.B."/>
            <person name="Jagadeeshan S."/>
            <person name="Jeck W.R."/>
            <person name="Johnson J."/>
            <person name="Jones C.D."/>
            <person name="Jordan W.C."/>
            <person name="Karpen G.H."/>
            <person name="Kataoka E."/>
            <person name="Keightley P.D."/>
            <person name="Kheradpour P."/>
            <person name="Kirkness E.F."/>
            <person name="Koerich L.B."/>
            <person name="Kristiansen K."/>
            <person name="Kudrna D."/>
            <person name="Kulathinal R.J."/>
            <person name="Kumar S."/>
            <person name="Kwok R."/>
            <person name="Lander E."/>
            <person name="Langley C.H."/>
            <person name="Lapoint R."/>
            <person name="Lazzaro B.P."/>
            <person name="Lee S.J."/>
            <person name="Levesque L."/>
            <person name="Li R."/>
            <person name="Lin C.F."/>
            <person name="Lin M.F."/>
            <person name="Lindblad-Toh K."/>
            <person name="Llopart A."/>
            <person name="Long M."/>
            <person name="Low L."/>
            <person name="Lozovsky E."/>
            <person name="Lu J."/>
            <person name="Luo M."/>
            <person name="Machado C.A."/>
            <person name="Makalowski W."/>
            <person name="Marzo M."/>
            <person name="Matsuda M."/>
            <person name="Matzkin L."/>
            <person name="McAllister B."/>
            <person name="McBride C.S."/>
            <person name="McKernan B."/>
            <person name="McKernan K."/>
            <person name="Mendez-Lago M."/>
            <person name="Minx P."/>
            <person name="Mollenhauer M.U."/>
            <person name="Montooth K."/>
            <person name="Mount S.M."/>
            <person name="Mu X."/>
            <person name="Myers E."/>
            <person name="Negre B."/>
            <person name="Newfeld S."/>
            <person name="Nielsen R."/>
            <person name="Noor M.A."/>
            <person name="O'Grady P."/>
            <person name="Pachter L."/>
            <person name="Papaceit M."/>
            <person name="Parisi M.J."/>
            <person name="Parisi M."/>
            <person name="Parts L."/>
            <person name="Pedersen J.S."/>
            <person name="Pesole G."/>
            <person name="Phillippy A.M."/>
            <person name="Ponting C.P."/>
            <person name="Pop M."/>
            <person name="Porcelli D."/>
            <person name="Powell J.R."/>
            <person name="Prohaska S."/>
            <person name="Pruitt K."/>
            <person name="Puig M."/>
            <person name="Quesneville H."/>
            <person name="Ram K.R."/>
            <person name="Rand D."/>
            <person name="Rasmussen M.D."/>
            <person name="Reed L.K."/>
            <person name="Reenan R."/>
            <person name="Reily A."/>
            <person name="Remington K.A."/>
            <person name="Rieger T.T."/>
            <person name="Ritchie M.G."/>
            <person name="Robin C."/>
            <person name="Rogers Y.H."/>
            <person name="Rohde C."/>
            <person name="Rozas J."/>
            <person name="Rubenfield M.J."/>
            <person name="Ruiz A."/>
            <person name="Russo S."/>
            <person name="Salzberg S.L."/>
            <person name="Sanchez-Gracia A."/>
            <person name="Saranga D.J."/>
            <person name="Sato H."/>
            <person name="Schaeffer S.W."/>
            <person name="Schatz M.C."/>
            <person name="Schlenke T."/>
            <person name="Schwartz R."/>
            <person name="Segarra C."/>
            <person name="Singh R.S."/>
            <person name="Sirot L."/>
            <person name="Sirota M."/>
            <person name="Sisneros N.B."/>
            <person name="Smith C.D."/>
            <person name="Smith T.F."/>
            <person name="Spieth J."/>
            <person name="Stage D.E."/>
            <person name="Stark A."/>
            <person name="Stephan W."/>
            <person name="Strausberg R.L."/>
            <person name="Strempel S."/>
            <person name="Sturgill D."/>
            <person name="Sutton G."/>
            <person name="Sutton G.G."/>
            <person name="Tao W."/>
            <person name="Teichmann S."/>
            <person name="Tobari Y.N."/>
            <person name="Tomimura Y."/>
            <person name="Tsolas J.M."/>
            <person name="Valente V.L."/>
            <person name="Venter E."/>
            <person name="Venter J.C."/>
            <person name="Vicario S."/>
            <person name="Vieira F.G."/>
            <person name="Vilella A.J."/>
            <person name="Villasante A."/>
            <person name="Walenz B."/>
            <person name="Wang J."/>
            <person name="Wasserman M."/>
            <person name="Watts T."/>
            <person name="Wilson D."/>
            <person name="Wilson R.K."/>
            <person name="Wing R.A."/>
            <person name="Wolfner M.F."/>
            <person name="Wong A."/>
            <person name="Wong G.K."/>
            <person name="Wu C.I."/>
            <person name="Wu G."/>
            <person name="Yamamoto D."/>
            <person name="Yang H.P."/>
            <person name="Yang S.P."/>
            <person name="Yorke J.A."/>
            <person name="Yoshida K."/>
            <person name="Zdobnov E."/>
            <person name="Zhang P."/>
            <person name="Zhang Y."/>
            <person name="Zimin A.V."/>
            <person name="Baldwin J."/>
            <person name="Abdouelleil A."/>
            <person name="Abdulkadir J."/>
            <person name="Abebe A."/>
            <person name="Abera B."/>
            <person name="Abreu J."/>
            <person name="Acer S.C."/>
            <person name="Aftuck L."/>
            <person name="Alexander A."/>
            <person name="An P."/>
            <person name="Anderson E."/>
            <person name="Anderson S."/>
            <person name="Arachi H."/>
            <person name="Azer M."/>
            <person name="Bachantsang P."/>
            <person name="Barry A."/>
            <person name="Bayul T."/>
            <person name="Berlin A."/>
            <person name="Bessette D."/>
            <person name="Bloom T."/>
            <person name="Blye J."/>
            <person name="Boguslavskiy L."/>
            <person name="Bonnet C."/>
            <person name="Boukhgalter B."/>
            <person name="Bourzgui I."/>
            <person name="Brown A."/>
            <person name="Cahill P."/>
            <person name="Channer S."/>
            <person name="Cheshatsang Y."/>
            <person name="Chuda L."/>
            <person name="Citroen M."/>
            <person name="Collymore A."/>
            <person name="Cooke P."/>
            <person name="Costello M."/>
            <person name="D'Aco K."/>
            <person name="Daza R."/>
            <person name="De Haan G."/>
            <person name="DeGray S."/>
            <person name="DeMaso C."/>
            <person name="Dhargay N."/>
            <person name="Dooley K."/>
            <person name="Dooley E."/>
            <person name="Doricent M."/>
            <person name="Dorje P."/>
            <person name="Dorjee K."/>
            <person name="Dupes A."/>
            <person name="Elong R."/>
            <person name="Falk J."/>
            <person name="Farina A."/>
            <person name="Faro S."/>
            <person name="Ferguson D."/>
            <person name="Fisher S."/>
            <person name="Foley C.D."/>
            <person name="Franke A."/>
            <person name="Friedrich D."/>
            <person name="Gadbois L."/>
            <person name="Gearin G."/>
            <person name="Gearin C.R."/>
            <person name="Giannoukos G."/>
            <person name="Goode T."/>
            <person name="Graham J."/>
            <person name="Grandbois E."/>
            <person name="Grewal S."/>
            <person name="Gyaltsen K."/>
            <person name="Hafez N."/>
            <person name="Hagos B."/>
            <person name="Hall J."/>
            <person name="Henson C."/>
            <person name="Hollinger A."/>
            <person name="Honan T."/>
            <person name="Huard M.D."/>
            <person name="Hughes L."/>
            <person name="Hurhula B."/>
            <person name="Husby M.E."/>
            <person name="Kamat A."/>
            <person name="Kanga B."/>
            <person name="Kashin S."/>
            <person name="Khazanovich D."/>
            <person name="Kisner P."/>
            <person name="Lance K."/>
            <person name="Lara M."/>
            <person name="Lee W."/>
            <person name="Lennon N."/>
            <person name="Letendre F."/>
            <person name="LeVine R."/>
            <person name="Lipovsky A."/>
            <person name="Liu X."/>
            <person name="Liu J."/>
            <person name="Liu S."/>
            <person name="Lokyitsang T."/>
            <person name="Lokyitsang Y."/>
            <person name="Lubonja R."/>
            <person name="Lui A."/>
            <person name="MacDonald P."/>
            <person name="Magnisalis V."/>
            <person name="Maru K."/>
            <person name="Matthews C."/>
            <person name="McCusker W."/>
            <person name="McDonough S."/>
            <person name="Mehta T."/>
            <person name="Meldrim J."/>
            <person name="Meneus L."/>
            <person name="Mihai O."/>
            <person name="Mihalev A."/>
            <person name="Mihova T."/>
            <person name="Mittelman R."/>
            <person name="Mlenga V."/>
            <person name="Montmayeur A."/>
            <person name="Mulrain L."/>
            <person name="Navidi A."/>
            <person name="Naylor J."/>
            <person name="Negash T."/>
            <person name="Nguyen T."/>
            <person name="Nguyen N."/>
            <person name="Nicol R."/>
            <person name="Norbu C."/>
            <person name="Norbu N."/>
            <person name="Novod N."/>
            <person name="O'Neill B."/>
            <person name="Osman S."/>
            <person name="Markiewicz E."/>
            <person name="Oyono O.L."/>
            <person name="Patti C."/>
            <person name="Phunkhang P."/>
            <person name="Pierre F."/>
            <person name="Priest M."/>
            <person name="Raghuraman S."/>
            <person name="Rege F."/>
            <person name="Reyes R."/>
            <person name="Rise C."/>
            <person name="Rogov P."/>
            <person name="Ross K."/>
            <person name="Ryan E."/>
            <person name="Settipalli S."/>
            <person name="Shea T."/>
            <person name="Sherpa N."/>
            <person name="Shi L."/>
            <person name="Shih D."/>
            <person name="Sparrow T."/>
            <person name="Spaulding J."/>
            <person name="Stalker J."/>
            <person name="Stange-Thomann N."/>
            <person name="Stavropoulos S."/>
            <person name="Stone C."/>
            <person name="Strader C."/>
            <person name="Tesfaye S."/>
            <person name="Thomson T."/>
            <person name="Thoulutsang Y."/>
            <person name="Thoulutsang D."/>
            <person name="Topham K."/>
            <person name="Topping I."/>
            <person name="Tsamla T."/>
            <person name="Vassiliev H."/>
            <person name="Vo A."/>
            <person name="Wangchuk T."/>
            <person name="Wangdi T."/>
            <person name="Weiand M."/>
            <person name="Wilkinson J."/>
            <person name="Wilson A."/>
            <person name="Yadav S."/>
            <person name="Young G."/>
            <person name="Yu Q."/>
            <person name="Zembek L."/>
            <person name="Zhong D."/>
            <person name="Zimmer A."/>
            <person name="Zwirko Z."/>
            <person name="Jaffe D.B."/>
            <person name="Alvarez P."/>
            <person name="Brockman W."/>
            <person name="Butler J."/>
            <person name="Chin C."/>
            <person name="Gnerre S."/>
            <person name="Grabherr M."/>
            <person name="Kleber M."/>
            <person name="Mauceli E."/>
            <person name="MacCallum I."/>
        </authorList>
    </citation>
    <scope>NUCLEOTIDE SEQUENCE [LARGE SCALE GENOMIC DNA]</scope>
    <source>
        <strain evidence="3">white501</strain>
    </source>
</reference>
<dbReference type="OrthoDB" id="10063282at2759"/>
<dbReference type="OMA" id="QTHCTRV"/>
<protein>
    <submittedName>
        <fullName evidence="2">GD17747</fullName>
    </submittedName>
</protein>